<dbReference type="Pfam" id="PF17754">
    <property type="entry name" value="TetR_C_14"/>
    <property type="match status" value="1"/>
</dbReference>
<dbReference type="EMBL" id="BAABJQ010000020">
    <property type="protein sequence ID" value="GAA5193847.1"/>
    <property type="molecule type" value="Genomic_DNA"/>
</dbReference>
<accession>A0ABP9SEI8</accession>
<dbReference type="Gene3D" id="1.10.10.60">
    <property type="entry name" value="Homeodomain-like"/>
    <property type="match status" value="1"/>
</dbReference>
<dbReference type="InterPro" id="IPR041347">
    <property type="entry name" value="MftR_C"/>
</dbReference>
<sequence length="216" mass="23255">MDTEASERTGLRERKKQATRAALSWAAIRLAAERGVDNVRVEDIAAEANVSLRTFRNYFANKAEAIVARHLDRALRVADELRARPAEEPLWDAIANAVPVQFAPERQEGGPGRTAGGEHPRGQNWAEGILLMLGEPTVQGEFHKANAAAQDELARAIAERTGTDAAHDLYPQLVAAAVGAAIGVAMNHWLRTDPPAAIAPLMRDLLTQLAAGLPVP</sequence>
<dbReference type="InterPro" id="IPR050109">
    <property type="entry name" value="HTH-type_TetR-like_transc_reg"/>
</dbReference>
<dbReference type="PANTHER" id="PTHR30055:SF238">
    <property type="entry name" value="MYCOFACTOCIN BIOSYNTHESIS TRANSCRIPTIONAL REGULATOR MFTR-RELATED"/>
    <property type="match status" value="1"/>
</dbReference>
<keyword evidence="1" id="KW-0805">Transcription regulation</keyword>
<name>A0ABP9SEI8_9ACTN</name>
<evidence type="ECO:0000313" key="6">
    <source>
        <dbReference type="EMBL" id="GAA5193847.1"/>
    </source>
</evidence>
<dbReference type="RefSeq" id="WP_345634689.1">
    <property type="nucleotide sequence ID" value="NZ_BAABJQ010000020.1"/>
</dbReference>
<feature type="domain" description="HTH tetR-type" evidence="5">
    <location>
        <begin position="17"/>
        <end position="77"/>
    </location>
</feature>
<evidence type="ECO:0000259" key="5">
    <source>
        <dbReference type="PROSITE" id="PS50977"/>
    </source>
</evidence>
<keyword evidence="2 4" id="KW-0238">DNA-binding</keyword>
<evidence type="ECO:0000313" key="7">
    <source>
        <dbReference type="Proteomes" id="UP001501570"/>
    </source>
</evidence>
<dbReference type="InterPro" id="IPR009057">
    <property type="entry name" value="Homeodomain-like_sf"/>
</dbReference>
<organism evidence="6 7">
    <name type="scientific">Rugosimonospora acidiphila</name>
    <dbReference type="NCBI Taxonomy" id="556531"/>
    <lineage>
        <taxon>Bacteria</taxon>
        <taxon>Bacillati</taxon>
        <taxon>Actinomycetota</taxon>
        <taxon>Actinomycetes</taxon>
        <taxon>Micromonosporales</taxon>
        <taxon>Micromonosporaceae</taxon>
        <taxon>Rugosimonospora</taxon>
    </lineage>
</organism>
<dbReference type="PROSITE" id="PS50977">
    <property type="entry name" value="HTH_TETR_2"/>
    <property type="match status" value="1"/>
</dbReference>
<comment type="caution">
    <text evidence="6">The sequence shown here is derived from an EMBL/GenBank/DDBJ whole genome shotgun (WGS) entry which is preliminary data.</text>
</comment>
<evidence type="ECO:0000256" key="2">
    <source>
        <dbReference type="ARBA" id="ARBA00023125"/>
    </source>
</evidence>
<dbReference type="InterPro" id="IPR001647">
    <property type="entry name" value="HTH_TetR"/>
</dbReference>
<dbReference type="Proteomes" id="UP001501570">
    <property type="component" value="Unassembled WGS sequence"/>
</dbReference>
<evidence type="ECO:0000256" key="4">
    <source>
        <dbReference type="PROSITE-ProRule" id="PRU00335"/>
    </source>
</evidence>
<dbReference type="Pfam" id="PF00440">
    <property type="entry name" value="TetR_N"/>
    <property type="match status" value="1"/>
</dbReference>
<dbReference type="Gene3D" id="1.10.357.10">
    <property type="entry name" value="Tetracycline Repressor, domain 2"/>
    <property type="match status" value="1"/>
</dbReference>
<feature type="DNA-binding region" description="H-T-H motif" evidence="4">
    <location>
        <begin position="40"/>
        <end position="59"/>
    </location>
</feature>
<keyword evidence="7" id="KW-1185">Reference proteome</keyword>
<reference evidence="7" key="1">
    <citation type="journal article" date="2019" name="Int. J. Syst. Evol. Microbiol.">
        <title>The Global Catalogue of Microorganisms (GCM) 10K type strain sequencing project: providing services to taxonomists for standard genome sequencing and annotation.</title>
        <authorList>
            <consortium name="The Broad Institute Genomics Platform"/>
            <consortium name="The Broad Institute Genome Sequencing Center for Infectious Disease"/>
            <person name="Wu L."/>
            <person name="Ma J."/>
        </authorList>
    </citation>
    <scope>NUCLEOTIDE SEQUENCE [LARGE SCALE GENOMIC DNA]</scope>
    <source>
        <strain evidence="7">JCM 18304</strain>
    </source>
</reference>
<keyword evidence="3" id="KW-0804">Transcription</keyword>
<dbReference type="SUPFAM" id="SSF46689">
    <property type="entry name" value="Homeodomain-like"/>
    <property type="match status" value="1"/>
</dbReference>
<gene>
    <name evidence="6" type="ORF">GCM10023322_56740</name>
</gene>
<evidence type="ECO:0000256" key="1">
    <source>
        <dbReference type="ARBA" id="ARBA00023015"/>
    </source>
</evidence>
<dbReference type="PANTHER" id="PTHR30055">
    <property type="entry name" value="HTH-TYPE TRANSCRIPTIONAL REGULATOR RUTR"/>
    <property type="match status" value="1"/>
</dbReference>
<evidence type="ECO:0000256" key="3">
    <source>
        <dbReference type="ARBA" id="ARBA00023163"/>
    </source>
</evidence>
<proteinExistence type="predicted"/>
<protein>
    <submittedName>
        <fullName evidence="6">TetR family transcriptional regulator</fullName>
    </submittedName>
</protein>